<dbReference type="SUPFAM" id="SSF53474">
    <property type="entry name" value="alpha/beta-Hydrolases"/>
    <property type="match status" value="1"/>
</dbReference>
<reference evidence="3" key="2">
    <citation type="submission" date="2020-12" db="EMBL/GenBank/DDBJ databases">
        <title>New Spironucleus salmonicida genome in near-complete chromosomes.</title>
        <authorList>
            <person name="Xu F."/>
            <person name="Kurt Z."/>
            <person name="Jimenez-Gonzalez A."/>
            <person name="Astvaldsson A."/>
            <person name="Andersson J.O."/>
            <person name="Svard S.G."/>
        </authorList>
    </citation>
    <scope>NUCLEOTIDE SEQUENCE</scope>
    <source>
        <strain evidence="3">ATCC 50377</strain>
    </source>
</reference>
<dbReference type="VEuPathDB" id="GiardiaDB:SS50377_20578"/>
<dbReference type="EMBL" id="KI545999">
    <property type="protein sequence ID" value="EST48164.1"/>
    <property type="molecule type" value="Genomic_DNA"/>
</dbReference>
<dbReference type="AlphaFoldDB" id="V6M4C8"/>
<evidence type="ECO:0000259" key="1">
    <source>
        <dbReference type="Pfam" id="PF00561"/>
    </source>
</evidence>
<keyword evidence="4" id="KW-1185">Reference proteome</keyword>
<dbReference type="Pfam" id="PF00561">
    <property type="entry name" value="Abhydrolase_1"/>
    <property type="match status" value="1"/>
</dbReference>
<evidence type="ECO:0000313" key="2">
    <source>
        <dbReference type="EMBL" id="EST48164.1"/>
    </source>
</evidence>
<evidence type="ECO:0000313" key="4">
    <source>
        <dbReference type="Proteomes" id="UP000018208"/>
    </source>
</evidence>
<proteinExistence type="predicted"/>
<sequence>MRKSGLSAPQLPGIGSLNLFEDGPLNGQKILIIPDIFHSMKIYAPLINRLNSQFRLAIIDLPGHFSSASPENLTLPLLVDEFVQLIDYLGWSQFSIVGHGIGCQIGCLLSSQFLISNFFSMSPSCSLYEECEFRKIVGSCCRSEITWNFNPIIDGIFKVSAGESWKSIFSLSNDVLINIWEKYEQVDFRDNDLYYQLDGKPIDKVKFIIFQNDCMMKSKQAVKFFKEIKLSQEVDVVMIEQASHTPFLDVDILIKIADIILSSFQTSFATK</sequence>
<dbReference type="Proteomes" id="UP000018208">
    <property type="component" value="Unassembled WGS sequence"/>
</dbReference>
<organism evidence="2">
    <name type="scientific">Spironucleus salmonicida</name>
    <dbReference type="NCBI Taxonomy" id="348837"/>
    <lineage>
        <taxon>Eukaryota</taxon>
        <taxon>Metamonada</taxon>
        <taxon>Diplomonadida</taxon>
        <taxon>Hexamitidae</taxon>
        <taxon>Hexamitinae</taxon>
        <taxon>Spironucleus</taxon>
    </lineage>
</organism>
<reference evidence="2 3" key="1">
    <citation type="journal article" date="2014" name="PLoS Genet.">
        <title>The Genome of Spironucleus salmonicida Highlights a Fish Pathogen Adapted to Fluctuating Environments.</title>
        <authorList>
            <person name="Xu F."/>
            <person name="Jerlstrom-Hultqvist J."/>
            <person name="Einarsson E."/>
            <person name="Astvaldsson A."/>
            <person name="Svard S.G."/>
            <person name="Andersson J.O."/>
        </authorList>
    </citation>
    <scope>NUCLEOTIDE SEQUENCE</scope>
    <source>
        <strain evidence="3">ATCC 50377</strain>
    </source>
</reference>
<dbReference type="InterPro" id="IPR000073">
    <property type="entry name" value="AB_hydrolase_1"/>
</dbReference>
<keyword evidence="2" id="KW-0378">Hydrolase</keyword>
<dbReference type="GO" id="GO:0016787">
    <property type="term" value="F:hydrolase activity"/>
    <property type="evidence" value="ECO:0007669"/>
    <property type="project" value="UniProtKB-KW"/>
</dbReference>
<dbReference type="OrthoDB" id="6431331at2759"/>
<dbReference type="InterPro" id="IPR029058">
    <property type="entry name" value="AB_hydrolase_fold"/>
</dbReference>
<gene>
    <name evidence="2" type="ORF">SS50377_11682</name>
    <name evidence="3" type="ORF">SS50377_20578</name>
</gene>
<dbReference type="Gene3D" id="3.40.50.1820">
    <property type="entry name" value="alpha/beta hydrolase"/>
    <property type="match status" value="1"/>
</dbReference>
<feature type="domain" description="AB hydrolase-1" evidence="1">
    <location>
        <begin position="31"/>
        <end position="123"/>
    </location>
</feature>
<accession>V6M4C8</accession>
<evidence type="ECO:0000313" key="3">
    <source>
        <dbReference type="EMBL" id="KAH0577227.1"/>
    </source>
</evidence>
<protein>
    <submittedName>
        <fullName evidence="2">Alpha/beta hydrolase family protein</fullName>
    </submittedName>
</protein>
<name>V6M4C8_9EUKA</name>
<dbReference type="EMBL" id="AUWU02000001">
    <property type="protein sequence ID" value="KAH0577227.1"/>
    <property type="molecule type" value="Genomic_DNA"/>
</dbReference>